<evidence type="ECO:0000259" key="5">
    <source>
        <dbReference type="Pfam" id="PF14718"/>
    </source>
</evidence>
<accession>A0A4R7JSY3</accession>
<proteinExistence type="inferred from homology"/>
<dbReference type="CDD" id="cd13401">
    <property type="entry name" value="Slt70-like"/>
    <property type="match status" value="1"/>
</dbReference>
<comment type="caution">
    <text evidence="6">The sequence shown here is derived from an EMBL/GenBank/DDBJ whole genome shotgun (WGS) entry which is preliminary data.</text>
</comment>
<keyword evidence="7" id="KW-1185">Reference proteome</keyword>
<dbReference type="AlphaFoldDB" id="A0A4R7JSY3"/>
<dbReference type="InterPro" id="IPR023346">
    <property type="entry name" value="Lysozyme-like_dom_sf"/>
</dbReference>
<evidence type="ECO:0000256" key="1">
    <source>
        <dbReference type="ARBA" id="ARBA00007734"/>
    </source>
</evidence>
<dbReference type="SUPFAM" id="SSF53955">
    <property type="entry name" value="Lysozyme-like"/>
    <property type="match status" value="1"/>
</dbReference>
<feature type="chain" id="PRO_5020543754" evidence="3">
    <location>
        <begin position="24"/>
        <end position="665"/>
    </location>
</feature>
<organism evidence="6 7">
    <name type="scientific">Halospina denitrificans</name>
    <dbReference type="NCBI Taxonomy" id="332522"/>
    <lineage>
        <taxon>Bacteria</taxon>
        <taxon>Pseudomonadati</taxon>
        <taxon>Pseudomonadota</taxon>
        <taxon>Gammaproteobacteria</taxon>
        <taxon>Halospina</taxon>
    </lineage>
</organism>
<gene>
    <name evidence="6" type="ORF">DES49_1433</name>
</gene>
<evidence type="ECO:0000313" key="7">
    <source>
        <dbReference type="Proteomes" id="UP000295830"/>
    </source>
</evidence>
<protein>
    <submittedName>
        <fullName evidence="6">Soluble lytic murein transglycosylase</fullName>
    </submittedName>
</protein>
<feature type="domain" description="Transglycosylase SLT" evidence="4">
    <location>
        <begin position="501"/>
        <end position="611"/>
    </location>
</feature>
<dbReference type="InterPro" id="IPR012289">
    <property type="entry name" value="Lytic_TGlycosylase_superhlx_L"/>
</dbReference>
<comment type="similarity">
    <text evidence="1">Belongs to the transglycosylase Slt family.</text>
</comment>
<evidence type="ECO:0000259" key="4">
    <source>
        <dbReference type="Pfam" id="PF01464"/>
    </source>
</evidence>
<dbReference type="GO" id="GO:0004553">
    <property type="term" value="F:hydrolase activity, hydrolyzing O-glycosyl compounds"/>
    <property type="evidence" value="ECO:0007669"/>
    <property type="project" value="InterPro"/>
</dbReference>
<dbReference type="PANTHER" id="PTHR37423">
    <property type="entry name" value="SOLUBLE LYTIC MUREIN TRANSGLYCOSYLASE-RELATED"/>
    <property type="match status" value="1"/>
</dbReference>
<dbReference type="Proteomes" id="UP000295830">
    <property type="component" value="Unassembled WGS sequence"/>
</dbReference>
<dbReference type="SUPFAM" id="SSF48435">
    <property type="entry name" value="Bacterial muramidases"/>
    <property type="match status" value="1"/>
</dbReference>
<evidence type="ECO:0000256" key="2">
    <source>
        <dbReference type="ARBA" id="ARBA00022729"/>
    </source>
</evidence>
<evidence type="ECO:0000256" key="3">
    <source>
        <dbReference type="SAM" id="SignalP"/>
    </source>
</evidence>
<dbReference type="InterPro" id="IPR037061">
    <property type="entry name" value="Lytic_TGlycoase_superhlx_L_sf"/>
</dbReference>
<feature type="domain" description="Lytic transglycosylase superhelical linker" evidence="5">
    <location>
        <begin position="423"/>
        <end position="489"/>
    </location>
</feature>
<dbReference type="Gene3D" id="1.25.20.10">
    <property type="entry name" value="Bacterial muramidases"/>
    <property type="match status" value="1"/>
</dbReference>
<feature type="signal peptide" evidence="3">
    <location>
        <begin position="1"/>
        <end position="23"/>
    </location>
</feature>
<dbReference type="GO" id="GO:0042597">
    <property type="term" value="C:periplasmic space"/>
    <property type="evidence" value="ECO:0007669"/>
    <property type="project" value="InterPro"/>
</dbReference>
<dbReference type="Pfam" id="PF01464">
    <property type="entry name" value="SLT"/>
    <property type="match status" value="1"/>
</dbReference>
<sequence>MFKPFSLIITAALAVTSGAPALASLQAPPDGSDERVVSVNKTPNSLEDQRERFLEAEKALEQRNLERYRELRASLEDYPLYSYLELLRMQKRLFVATRGEIDEMMAAYGHIPKAHRLRWAWLLHLGDSGEWETLAREHDGSTGGDRLRCLALRAQLKTGNHAHVMNQAPDLWRSGYSLPEACNPLLDYWRDNGGLTADLAWTRFQNALEAGNYNLASYLRRYLHSDDRTYSSRLIQLHHRPDQLRLSHNFDRHHPRAATVVAHAIQRLVQTNPEKAAKVWPFYRDRFSFAEKDVGRIEKRLGLILATRFHEDAAKWLDSALQYNDDETLHEWRVRIALRKRDWEGTLDAIKTMPHSLSSEADWQYWLARALDQTGHPRAAQAIFETIAGSRSFYGFMAADQLGKPYELNHKGLVFEKDQVSKVSAKPALKRARELYKLNRLDEARREWRQMRAGLDDRQILLASRLAQGWGWHEQGVQGAIATSAWDHLAMRFPLAYREQFHTAAREQGLDVNWIYALARQESAFRHDARSHRGAVGLLQLLPATAQQTARETGMPYNNLTTLLDPQANIQLGTAHLSKLLKEFNNNRILATAAYNAGAHRVRQWLGEDTADLDSDIWVETMPYHETRQYVRRVMAYTVIYGYRRGEPPGHLLTKRELACMCLDE</sequence>
<dbReference type="Pfam" id="PF14718">
    <property type="entry name" value="SLT_L"/>
    <property type="match status" value="1"/>
</dbReference>
<name>A0A4R7JSY3_9GAMM</name>
<dbReference type="Gene3D" id="1.10.1240.20">
    <property type="entry name" value="Lytic transglycosylase, superhelical linker domain"/>
    <property type="match status" value="1"/>
</dbReference>
<dbReference type="EMBL" id="SOAX01000003">
    <property type="protein sequence ID" value="TDT41350.1"/>
    <property type="molecule type" value="Genomic_DNA"/>
</dbReference>
<dbReference type="OrthoDB" id="92254at2"/>
<evidence type="ECO:0000313" key="6">
    <source>
        <dbReference type="EMBL" id="TDT41350.1"/>
    </source>
</evidence>
<reference evidence="6 7" key="1">
    <citation type="submission" date="2019-03" db="EMBL/GenBank/DDBJ databases">
        <title>Genomic Encyclopedia of Type Strains, Phase IV (KMG-IV): sequencing the most valuable type-strain genomes for metagenomic binning, comparative biology and taxonomic classification.</title>
        <authorList>
            <person name="Goeker M."/>
        </authorList>
    </citation>
    <scope>NUCLEOTIDE SEQUENCE [LARGE SCALE GENOMIC DNA]</scope>
    <source>
        <strain evidence="6 7">DSM 15505</strain>
    </source>
</reference>
<dbReference type="Gene3D" id="1.10.530.10">
    <property type="match status" value="1"/>
</dbReference>
<dbReference type="PANTHER" id="PTHR37423:SF5">
    <property type="entry name" value="SOLUBLE LYTIC MUREIN TRANSGLYCOSYLASE"/>
    <property type="match status" value="1"/>
</dbReference>
<dbReference type="RefSeq" id="WP_133735722.1">
    <property type="nucleotide sequence ID" value="NZ_SOAX01000003.1"/>
</dbReference>
<dbReference type="InterPro" id="IPR008939">
    <property type="entry name" value="Lytic_TGlycosylase_superhlx_U"/>
</dbReference>
<keyword evidence="2 3" id="KW-0732">Signal</keyword>
<dbReference type="InterPro" id="IPR008258">
    <property type="entry name" value="Transglycosylase_SLT_dom_1"/>
</dbReference>